<evidence type="ECO:0000256" key="4">
    <source>
        <dbReference type="ARBA" id="ARBA00023136"/>
    </source>
</evidence>
<protein>
    <recommendedName>
        <fullName evidence="8">DoxX family protein</fullName>
    </recommendedName>
</protein>
<organism evidence="6 7">
    <name type="scientific">Paenibacillus nasutitermitis</name>
    <dbReference type="NCBI Taxonomy" id="1652958"/>
    <lineage>
        <taxon>Bacteria</taxon>
        <taxon>Bacillati</taxon>
        <taxon>Bacillota</taxon>
        <taxon>Bacilli</taxon>
        <taxon>Bacillales</taxon>
        <taxon>Paenibacillaceae</taxon>
        <taxon>Paenibacillus</taxon>
    </lineage>
</organism>
<comment type="caution">
    <text evidence="6">The sequence shown here is derived from an EMBL/GenBank/DDBJ whole genome shotgun (WGS) entry which is preliminary data.</text>
</comment>
<evidence type="ECO:0000256" key="3">
    <source>
        <dbReference type="ARBA" id="ARBA00022989"/>
    </source>
</evidence>
<dbReference type="Proteomes" id="UP000612456">
    <property type="component" value="Unassembled WGS sequence"/>
</dbReference>
<name>A0A916Z8F1_9BACL</name>
<feature type="transmembrane region" description="Helical" evidence="5">
    <location>
        <begin position="6"/>
        <end position="30"/>
    </location>
</feature>
<feature type="transmembrane region" description="Helical" evidence="5">
    <location>
        <begin position="42"/>
        <end position="62"/>
    </location>
</feature>
<proteinExistence type="predicted"/>
<accession>A0A916Z8F1</accession>
<dbReference type="AlphaFoldDB" id="A0A916Z8F1"/>
<reference evidence="6" key="2">
    <citation type="submission" date="2020-09" db="EMBL/GenBank/DDBJ databases">
        <authorList>
            <person name="Sun Q."/>
            <person name="Zhou Y."/>
        </authorList>
    </citation>
    <scope>NUCLEOTIDE SEQUENCE</scope>
    <source>
        <strain evidence="6">CGMCC 1.15178</strain>
    </source>
</reference>
<dbReference type="RefSeq" id="WP_188994587.1">
    <property type="nucleotide sequence ID" value="NZ_BMHP01000003.1"/>
</dbReference>
<sequence length="119" mass="13209">MTIFSIVLQSLLILYYVFSGSAKIAGVKYWVDIFDNLRMPQWFRVITGIVQLVGAVVLVRGYWDADVIAWGAIWLGITMIGALLAHLRVKDSLGKTMPPVVFLLLIIVLTIMNADGLTV</sequence>
<dbReference type="InterPro" id="IPR032808">
    <property type="entry name" value="DoxX"/>
</dbReference>
<comment type="subcellular location">
    <subcellularLocation>
        <location evidence="1">Membrane</location>
        <topology evidence="1">Multi-pass membrane protein</topology>
    </subcellularLocation>
</comment>
<keyword evidence="4 5" id="KW-0472">Membrane</keyword>
<evidence type="ECO:0000256" key="5">
    <source>
        <dbReference type="SAM" id="Phobius"/>
    </source>
</evidence>
<feature type="transmembrane region" description="Helical" evidence="5">
    <location>
        <begin position="99"/>
        <end position="117"/>
    </location>
</feature>
<evidence type="ECO:0000256" key="1">
    <source>
        <dbReference type="ARBA" id="ARBA00004141"/>
    </source>
</evidence>
<keyword evidence="2 5" id="KW-0812">Transmembrane</keyword>
<gene>
    <name evidence="6" type="ORF">GCM10010911_42050</name>
</gene>
<dbReference type="GO" id="GO:0016020">
    <property type="term" value="C:membrane"/>
    <property type="evidence" value="ECO:0007669"/>
    <property type="project" value="UniProtKB-SubCell"/>
</dbReference>
<evidence type="ECO:0000313" key="7">
    <source>
        <dbReference type="Proteomes" id="UP000612456"/>
    </source>
</evidence>
<keyword evidence="3 5" id="KW-1133">Transmembrane helix</keyword>
<evidence type="ECO:0008006" key="8">
    <source>
        <dbReference type="Google" id="ProtNLM"/>
    </source>
</evidence>
<dbReference type="EMBL" id="BMHP01000003">
    <property type="protein sequence ID" value="GGD79560.1"/>
    <property type="molecule type" value="Genomic_DNA"/>
</dbReference>
<feature type="transmembrane region" description="Helical" evidence="5">
    <location>
        <begin position="68"/>
        <end position="87"/>
    </location>
</feature>
<reference evidence="6" key="1">
    <citation type="journal article" date="2014" name="Int. J. Syst. Evol. Microbiol.">
        <title>Complete genome sequence of Corynebacterium casei LMG S-19264T (=DSM 44701T), isolated from a smear-ripened cheese.</title>
        <authorList>
            <consortium name="US DOE Joint Genome Institute (JGI-PGF)"/>
            <person name="Walter F."/>
            <person name="Albersmeier A."/>
            <person name="Kalinowski J."/>
            <person name="Ruckert C."/>
        </authorList>
    </citation>
    <scope>NUCLEOTIDE SEQUENCE</scope>
    <source>
        <strain evidence="6">CGMCC 1.15178</strain>
    </source>
</reference>
<keyword evidence="7" id="KW-1185">Reference proteome</keyword>
<dbReference type="Pfam" id="PF13564">
    <property type="entry name" value="DoxX_2"/>
    <property type="match status" value="1"/>
</dbReference>
<evidence type="ECO:0000313" key="6">
    <source>
        <dbReference type="EMBL" id="GGD79560.1"/>
    </source>
</evidence>
<evidence type="ECO:0000256" key="2">
    <source>
        <dbReference type="ARBA" id="ARBA00022692"/>
    </source>
</evidence>